<feature type="transmembrane region" description="Helical" evidence="1">
    <location>
        <begin position="333"/>
        <end position="351"/>
    </location>
</feature>
<organism evidence="2">
    <name type="scientific">Cladocopium goreaui</name>
    <dbReference type="NCBI Taxonomy" id="2562237"/>
    <lineage>
        <taxon>Eukaryota</taxon>
        <taxon>Sar</taxon>
        <taxon>Alveolata</taxon>
        <taxon>Dinophyceae</taxon>
        <taxon>Suessiales</taxon>
        <taxon>Symbiodiniaceae</taxon>
        <taxon>Cladocopium</taxon>
    </lineage>
</organism>
<protein>
    <submittedName>
        <fullName evidence="4">F5/8 type C domain-containing protein</fullName>
    </submittedName>
</protein>
<evidence type="ECO:0000313" key="3">
    <source>
        <dbReference type="EMBL" id="CAL1132381.1"/>
    </source>
</evidence>
<dbReference type="Proteomes" id="UP001152797">
    <property type="component" value="Unassembled WGS sequence"/>
</dbReference>
<feature type="transmembrane region" description="Helical" evidence="1">
    <location>
        <begin position="1861"/>
        <end position="1879"/>
    </location>
</feature>
<accession>A0A9P1BT68</accession>
<dbReference type="EMBL" id="CAMXCT030000450">
    <property type="protein sequence ID" value="CAL4766318.1"/>
    <property type="molecule type" value="Genomic_DNA"/>
</dbReference>
<proteinExistence type="predicted"/>
<feature type="transmembrane region" description="Helical" evidence="1">
    <location>
        <begin position="1938"/>
        <end position="1960"/>
    </location>
</feature>
<dbReference type="OrthoDB" id="420741at2759"/>
<reference evidence="2" key="1">
    <citation type="submission" date="2022-10" db="EMBL/GenBank/DDBJ databases">
        <authorList>
            <person name="Chen Y."/>
            <person name="Dougan E. K."/>
            <person name="Chan C."/>
            <person name="Rhodes N."/>
            <person name="Thang M."/>
        </authorList>
    </citation>
    <scope>NUCLEOTIDE SEQUENCE</scope>
</reference>
<evidence type="ECO:0000313" key="4">
    <source>
        <dbReference type="EMBL" id="CAL4766318.1"/>
    </source>
</evidence>
<feature type="transmembrane region" description="Helical" evidence="1">
    <location>
        <begin position="282"/>
        <end position="303"/>
    </location>
</feature>
<feature type="transmembrane region" description="Helical" evidence="1">
    <location>
        <begin position="384"/>
        <end position="406"/>
    </location>
</feature>
<evidence type="ECO:0000313" key="2">
    <source>
        <dbReference type="EMBL" id="CAI3979006.1"/>
    </source>
</evidence>
<sequence>MTVLELALHMTRGASERALTKAMEMNELDIGNQGERVEERIDIIRLLLEKGFLWGSGDLICKVVPKENGYRSIVRQAFARAILHDSVRDMIHLNRSRIKFLQNHCAGVGMDGVVWIMGEASGAFTLLGLLSQKTVLMEAAQDGTNHDEAFINFPELIRLHRVLQAPITTVDPDGWNAEMLAARALNKEHVKFLQEATVEMWHDWGSDAFNFFIVGKMASEQFSSVCIFLALHVTSLAYIGAFFFICGWLFDLSLFLCNMLFNRSKLDRLLSWLPVLARCRCTFLGAEMFLRVLWLLTLNAAFLNLPPEFTIVWEKHVSPFEIPSVSKWNPLPATVHSICCFCILLVLLFGLPDYAAARRAAEDEEEYPAAAVPEDRYQDPTCHLIGCICVFGLMTLLMIIYLQIVLRPMEMDPWKMGLWCGSLLVQIKITLEDALSPRAQQDLQVAFKADVLEESNVEDRYQAVRHVMHHWHRWACCMVTPLNTKIWCLLMFARQHRLRISREDGAAEVQWSWLEITCRFAMSYISNGLYKAIIVYTLPLWLCRGGLTDFVLNAFATVYIVELDDLTSRDEWRLLLEEIAFECLMSLVFTALAGIFLAIPAQVYAQALQAEPAEVEICFKRAQQNKTVDPYCGKRWALINDATVPEFWEVHELEFYWDSQCSLPFPQGLPIASSRINGNDEDLAWDKNLLTKWSADCNRILGGCSPRTQWVGKNIGDSIPLNKEPVEKFAQVRCMRMYQSPNATRQSSSVSIITMENESLSSWHIIYSYGDLAGGAWHTRPAREESLWRIWNLDPMPRPWQVAEVMFFTDLFCEENKQAIGTPISNGAYFEETCITERTCDQYTASKAFDGIKMPGYILPRLEGKFIANCEFWAGCAAKQVWIGLDFDVLPKTVRCIRINQPVHEGFDEGWGVPHFTSRILLQSWDGFKWEDRNVFSGLGQGGWNDTMPLERTSWRIANFDRILLSWRVYELEFYDNEECAGTKIRGESVNSNPALLSQAQQAACWTDLGSCADNVFDQKIETGWESSCSPCDQRGAWVGLRFAQATEVKCFRLLQSEDVKHRTDALELAEWMGDHWETRRFESGVGGGTWNRRPSGVSTMWRLLNIVDTERPWTVTGLAFYADEVCNIPIYGSPITNGNEKLYRAEDAFDDHIETQWITSCTPAFTGHQGCMANSAWLGLQKKDSFKVSCMRLYQTRERLKQASTAVLQVWDGLVWTASKDHPIFTELGGGAWQVLPGLRASMWRVLADPAPGGHGVGISEITFYRNPDCTDLIHASIPNIMPICSGYATSREIGDKTGYTNHYSRMGELATADPMRAFDGELHTFWADVAGERAWLGLDFSSQVSDVQCIRVAFPGIRSLQPNSGELQGWNGNTWRAMNTRSLNIFNMDSVLLLPLPALGGQGFQRRPAPPNSIWKVQNVPPIPGWKVFELAFYTDLACRGDAVQGEAISSAEDAALGDQFSGHKNPLKAFDGDTLSFWEAHCRVGPTGPVCGSGEAWLGLDLNGVGRKIQCIRIMQSGLRLQQVTSVALAAWTGGAFEMQNEFNGLGGDTWNRRPMPPDTMWRVAYGQRSSTVCLGMEERGWHRSWGVSEVEFYGDDACSVKLPGPAEGVDVVASGTREAGIAPLSGTGPHLAFDGLVGTTWTAQCGAGSRANEEADCREGMEWVGLDFSTMFDGLPVMVRCMKLMQSRNPSSDCCDPAESVTLDRWNGTHWAHASWRHVSDTGEVFSIEGLYGRVAPCPELSAEQAQAALSGLSSGVVSAPAITTRSRRQSDVCEIPNPGSVKLLADPFCEKHPECAKAGYVGNCCPIAGSTSRCCCAFNLNTEVFEDEILDAKIAAELMGEAPVGFEMIIIQSATVLPFIGVIFALVFLIIYMIPKPPSRGDGTTSCAERMWYRLCGPTHRWLQGGGLIPTLLYQLVRHSLLDRWWTLVLKRLLLLLLGFLIGSMLIWAVLSYLMSEVLTRLVLACSFFIRWSKSRYNPKNPAQRKRMAVVLGLPLGDPESQSLAIKPPNIANIVFAIVQTVVQGLQELIQALSDCFPFQATSLITVQIGDGPRGSKSYPTQGKGWMQMLLWILGPLVQAVCATSHQAYG</sequence>
<evidence type="ECO:0000313" key="5">
    <source>
        <dbReference type="Proteomes" id="UP001152797"/>
    </source>
</evidence>
<gene>
    <name evidence="2" type="ORF">C1SCF055_LOCUS6994</name>
</gene>
<name>A0A9P1BT68_9DINO</name>
<feature type="transmembrane region" description="Helical" evidence="1">
    <location>
        <begin position="236"/>
        <end position="261"/>
    </location>
</feature>
<dbReference type="EMBL" id="CAMXCT020000450">
    <property type="protein sequence ID" value="CAL1132381.1"/>
    <property type="molecule type" value="Genomic_DNA"/>
</dbReference>
<evidence type="ECO:0000256" key="1">
    <source>
        <dbReference type="SAM" id="Phobius"/>
    </source>
</evidence>
<keyword evidence="5" id="KW-1185">Reference proteome</keyword>
<dbReference type="EMBL" id="CAMXCT010000450">
    <property type="protein sequence ID" value="CAI3979006.1"/>
    <property type="molecule type" value="Genomic_DNA"/>
</dbReference>
<reference evidence="3" key="2">
    <citation type="submission" date="2024-04" db="EMBL/GenBank/DDBJ databases">
        <authorList>
            <person name="Chen Y."/>
            <person name="Shah S."/>
            <person name="Dougan E. K."/>
            <person name="Thang M."/>
            <person name="Chan C."/>
        </authorList>
    </citation>
    <scope>NUCLEOTIDE SEQUENCE [LARGE SCALE GENOMIC DNA]</scope>
</reference>
<comment type="caution">
    <text evidence="2">The sequence shown here is derived from an EMBL/GenBank/DDBJ whole genome shotgun (WGS) entry which is preliminary data.</text>
</comment>
<keyword evidence="1" id="KW-0472">Membrane</keyword>
<keyword evidence="1" id="KW-1133">Transmembrane helix</keyword>
<keyword evidence="1" id="KW-0812">Transmembrane</keyword>